<gene>
    <name evidence="1" type="primary">16</name>
    <name evidence="1" type="ORF">PBI_POUSHOU_16</name>
</gene>
<proteinExistence type="predicted"/>
<dbReference type="RefSeq" id="YP_009626527.1">
    <property type="nucleotide sequence ID" value="NC_042139.2"/>
</dbReference>
<accession>A0A220NQP7</accession>
<evidence type="ECO:0000313" key="1">
    <source>
        <dbReference type="EMBL" id="ASJ78975.1"/>
    </source>
</evidence>
<dbReference type="EMBL" id="MF197383">
    <property type="protein sequence ID" value="ASJ78975.1"/>
    <property type="molecule type" value="Genomic_DNA"/>
</dbReference>
<name>A0A220NQP7_9CAUD</name>
<protein>
    <submittedName>
        <fullName evidence="1">Tail assembly chaperone</fullName>
    </submittedName>
</protein>
<dbReference type="KEGG" id="vg:40104341"/>
<dbReference type="Proteomes" id="UP000226097">
    <property type="component" value="Segment"/>
</dbReference>
<keyword evidence="2" id="KW-1185">Reference proteome</keyword>
<dbReference type="GeneID" id="40104341"/>
<evidence type="ECO:0000313" key="2">
    <source>
        <dbReference type="Proteomes" id="UP000226097"/>
    </source>
</evidence>
<organism evidence="1 2">
    <name type="scientific">Corynebacterium phage Poushou</name>
    <dbReference type="NCBI Taxonomy" id="2015851"/>
    <lineage>
        <taxon>Viruses</taxon>
        <taxon>Duplodnaviria</taxon>
        <taxon>Heunggongvirae</taxon>
        <taxon>Uroviricota</taxon>
        <taxon>Caudoviricetes</taxon>
        <taxon>Poushouvirus</taxon>
        <taxon>Poushouvirus Poushou</taxon>
    </lineage>
</organism>
<sequence>MSTKKNKTDKFEEFRSRAMKIAEKSGQKSKSTVTDEPFILGEEYGFEPPIEIDKPVYTDRLALMQATQRQDVVSCLKIFFKADFPRFLSVMNTTGDDAELITLGISQAIFEHFYGIDVDQFDGGFSYAVDLVNRAGSQIRFDLHHYLQIDLDDFFLGRRSWATLVELVQMLPQGSAYWAAVADDEELAAAVIDDLKPNARPPLHGWTQLQETLTALVDYADAILIAVARQDRTFSPSPRPEKAIDRIKARRLKKKGDSLLKRLLGDRQDL</sequence>
<reference evidence="1" key="1">
    <citation type="submission" date="2017-06" db="EMBL/GenBank/DDBJ databases">
        <authorList>
            <person name="Guerrero Bustamante C.A."/>
            <person name="Bowman C.A."/>
            <person name="Russell D.A."/>
            <person name="Pope W.A."/>
            <person name="Jacobs-Sera D."/>
            <person name="Hatfull G.F."/>
        </authorList>
    </citation>
    <scope>NUCLEOTIDE SEQUENCE [LARGE SCALE GENOMIC DNA]</scope>
</reference>